<dbReference type="AlphaFoldDB" id="A0AAE0W6X1"/>
<dbReference type="EMBL" id="JAEAOA010001410">
    <property type="protein sequence ID" value="KAK3603736.1"/>
    <property type="molecule type" value="Genomic_DNA"/>
</dbReference>
<feature type="non-terminal residue" evidence="1">
    <location>
        <position position="73"/>
    </location>
</feature>
<comment type="caution">
    <text evidence="1">The sequence shown here is derived from an EMBL/GenBank/DDBJ whole genome shotgun (WGS) entry which is preliminary data.</text>
</comment>
<proteinExistence type="predicted"/>
<reference evidence="1" key="2">
    <citation type="journal article" date="2021" name="Genome Biol. Evol.">
        <title>Developing a high-quality reference genome for a parasitic bivalve with doubly uniparental inheritance (Bivalvia: Unionida).</title>
        <authorList>
            <person name="Smith C.H."/>
        </authorList>
    </citation>
    <scope>NUCLEOTIDE SEQUENCE</scope>
    <source>
        <strain evidence="1">CHS0354</strain>
        <tissue evidence="1">Mantle</tissue>
    </source>
</reference>
<organism evidence="1 2">
    <name type="scientific">Potamilus streckersoni</name>
    <dbReference type="NCBI Taxonomy" id="2493646"/>
    <lineage>
        <taxon>Eukaryota</taxon>
        <taxon>Metazoa</taxon>
        <taxon>Spiralia</taxon>
        <taxon>Lophotrochozoa</taxon>
        <taxon>Mollusca</taxon>
        <taxon>Bivalvia</taxon>
        <taxon>Autobranchia</taxon>
        <taxon>Heteroconchia</taxon>
        <taxon>Palaeoheterodonta</taxon>
        <taxon>Unionida</taxon>
        <taxon>Unionoidea</taxon>
        <taxon>Unionidae</taxon>
        <taxon>Ambleminae</taxon>
        <taxon>Lampsilini</taxon>
        <taxon>Potamilus</taxon>
    </lineage>
</organism>
<evidence type="ECO:0000313" key="2">
    <source>
        <dbReference type="Proteomes" id="UP001195483"/>
    </source>
</evidence>
<reference evidence="1" key="1">
    <citation type="journal article" date="2021" name="Genome Biol. Evol.">
        <title>A High-Quality Reference Genome for a Parasitic Bivalve with Doubly Uniparental Inheritance (Bivalvia: Unionida).</title>
        <authorList>
            <person name="Smith C.H."/>
        </authorList>
    </citation>
    <scope>NUCLEOTIDE SEQUENCE</scope>
    <source>
        <strain evidence="1">CHS0354</strain>
    </source>
</reference>
<gene>
    <name evidence="1" type="ORF">CHS0354_023350</name>
</gene>
<name>A0AAE0W6X1_9BIVA</name>
<protein>
    <submittedName>
        <fullName evidence="1">Uncharacterized protein</fullName>
    </submittedName>
</protein>
<reference evidence="1" key="3">
    <citation type="submission" date="2023-05" db="EMBL/GenBank/DDBJ databases">
        <authorList>
            <person name="Smith C.H."/>
        </authorList>
    </citation>
    <scope>NUCLEOTIDE SEQUENCE</scope>
    <source>
        <strain evidence="1">CHS0354</strain>
        <tissue evidence="1">Mantle</tissue>
    </source>
</reference>
<accession>A0AAE0W6X1</accession>
<keyword evidence="2" id="KW-1185">Reference proteome</keyword>
<evidence type="ECO:0000313" key="1">
    <source>
        <dbReference type="EMBL" id="KAK3603736.1"/>
    </source>
</evidence>
<sequence>MRIADGRAPIKTSARTNIAQTVIYLTRFQCNSFPIQSSSSRSRTIFDCHMPREKVSHCVHAVTLLQDPYHKHR</sequence>
<dbReference type="Proteomes" id="UP001195483">
    <property type="component" value="Unassembled WGS sequence"/>
</dbReference>